<feature type="compositionally biased region" description="Low complexity" evidence="2">
    <location>
        <begin position="91"/>
        <end position="107"/>
    </location>
</feature>
<keyword evidence="5" id="KW-1185">Reference proteome</keyword>
<sequence>MGAALKREVRAWLEAALVHGFFHGDVHAGNLMLDTDGEVVFLDFGICGSFDDETREIVRRGLPALLVSGDFEAVAQAIFDMGPCSTRRAWSSPLPTSPRSSSRSSASRCRRSATGRC</sequence>
<gene>
    <name evidence="4" type="ORF">GH723_02495</name>
</gene>
<name>A0A5Q2RJ97_9ACTN</name>
<feature type="compositionally biased region" description="Basic residues" evidence="2">
    <location>
        <begin position="108"/>
        <end position="117"/>
    </location>
</feature>
<accession>A0A5Q2RJ97</accession>
<evidence type="ECO:0000259" key="3">
    <source>
        <dbReference type="Pfam" id="PF03109"/>
    </source>
</evidence>
<organism evidence="4 5">
    <name type="scientific">Actinomarinicola tropica</name>
    <dbReference type="NCBI Taxonomy" id="2789776"/>
    <lineage>
        <taxon>Bacteria</taxon>
        <taxon>Bacillati</taxon>
        <taxon>Actinomycetota</taxon>
        <taxon>Acidimicrobiia</taxon>
        <taxon>Acidimicrobiales</taxon>
        <taxon>Iamiaceae</taxon>
        <taxon>Actinomarinicola</taxon>
    </lineage>
</organism>
<dbReference type="RefSeq" id="WP_153761040.1">
    <property type="nucleotide sequence ID" value="NZ_CP045851.1"/>
</dbReference>
<feature type="domain" description="ABC1 atypical kinase-like" evidence="3">
    <location>
        <begin position="7"/>
        <end position="76"/>
    </location>
</feature>
<feature type="region of interest" description="Disordered" evidence="2">
    <location>
        <begin position="86"/>
        <end position="117"/>
    </location>
</feature>
<dbReference type="InterPro" id="IPR004147">
    <property type="entry name" value="ABC1_dom"/>
</dbReference>
<dbReference type="InterPro" id="IPR011009">
    <property type="entry name" value="Kinase-like_dom_sf"/>
</dbReference>
<comment type="similarity">
    <text evidence="1">Belongs to the protein kinase superfamily. ADCK protein kinase family.</text>
</comment>
<evidence type="ECO:0000256" key="1">
    <source>
        <dbReference type="ARBA" id="ARBA00009670"/>
    </source>
</evidence>
<keyword evidence="4" id="KW-0808">Transferase</keyword>
<dbReference type="Pfam" id="PF03109">
    <property type="entry name" value="ABC1"/>
    <property type="match status" value="1"/>
</dbReference>
<dbReference type="PANTHER" id="PTHR10566">
    <property type="entry name" value="CHAPERONE-ACTIVITY OF BC1 COMPLEX CABC1 -RELATED"/>
    <property type="match status" value="1"/>
</dbReference>
<dbReference type="AlphaFoldDB" id="A0A5Q2RJ97"/>
<dbReference type="KEGG" id="atq:GH723_02495"/>
<dbReference type="PANTHER" id="PTHR10566:SF113">
    <property type="entry name" value="PROTEIN ACTIVITY OF BC1 COMPLEX KINASE 7, CHLOROPLASTIC"/>
    <property type="match status" value="1"/>
</dbReference>
<dbReference type="SUPFAM" id="SSF56112">
    <property type="entry name" value="Protein kinase-like (PK-like)"/>
    <property type="match status" value="1"/>
</dbReference>
<dbReference type="GO" id="GO:0016740">
    <property type="term" value="F:transferase activity"/>
    <property type="evidence" value="ECO:0007669"/>
    <property type="project" value="UniProtKB-KW"/>
</dbReference>
<dbReference type="InterPro" id="IPR050154">
    <property type="entry name" value="UbiB_kinase"/>
</dbReference>
<reference evidence="4 5" key="1">
    <citation type="submission" date="2019-11" db="EMBL/GenBank/DDBJ databases">
        <authorList>
            <person name="He Y."/>
        </authorList>
    </citation>
    <scope>NUCLEOTIDE SEQUENCE [LARGE SCALE GENOMIC DNA]</scope>
    <source>
        <strain evidence="4 5">SCSIO 58843</strain>
    </source>
</reference>
<dbReference type="Proteomes" id="UP000334019">
    <property type="component" value="Chromosome"/>
</dbReference>
<dbReference type="Gene3D" id="1.10.510.10">
    <property type="entry name" value="Transferase(Phosphotransferase) domain 1"/>
    <property type="match status" value="1"/>
</dbReference>
<evidence type="ECO:0000313" key="5">
    <source>
        <dbReference type="Proteomes" id="UP000334019"/>
    </source>
</evidence>
<evidence type="ECO:0000313" key="4">
    <source>
        <dbReference type="EMBL" id="QGG96938.1"/>
    </source>
</evidence>
<evidence type="ECO:0000256" key="2">
    <source>
        <dbReference type="SAM" id="MobiDB-lite"/>
    </source>
</evidence>
<proteinExistence type="inferred from homology"/>
<dbReference type="EMBL" id="CP045851">
    <property type="protein sequence ID" value="QGG96938.1"/>
    <property type="molecule type" value="Genomic_DNA"/>
</dbReference>
<protein>
    <submittedName>
        <fullName evidence="4">Phosphotransferase</fullName>
    </submittedName>
</protein>